<dbReference type="SUPFAM" id="SSF82057">
    <property type="entry name" value="Prokaryotic SH3-related domain"/>
    <property type="match status" value="1"/>
</dbReference>
<dbReference type="SUPFAM" id="SSF54001">
    <property type="entry name" value="Cysteine proteinases"/>
    <property type="match status" value="1"/>
</dbReference>
<dbReference type="InterPro" id="IPR000064">
    <property type="entry name" value="NLP_P60_dom"/>
</dbReference>
<gene>
    <name evidence="6" type="ORF">ACFQ39_13685</name>
</gene>
<evidence type="ECO:0000313" key="6">
    <source>
        <dbReference type="EMBL" id="MFD1316672.1"/>
    </source>
</evidence>
<dbReference type="PROSITE" id="PS51257">
    <property type="entry name" value="PROKAR_LIPOPROTEIN"/>
    <property type="match status" value="1"/>
</dbReference>
<accession>A0ABW3Y6K1</accession>
<dbReference type="PANTHER" id="PTHR47053:SF1">
    <property type="entry name" value="MUREIN DD-ENDOPEPTIDASE MEPH-RELATED"/>
    <property type="match status" value="1"/>
</dbReference>
<reference evidence="7" key="1">
    <citation type="journal article" date="2019" name="Int. J. Syst. Evol. Microbiol.">
        <title>The Global Catalogue of Microorganisms (GCM) 10K type strain sequencing project: providing services to taxonomists for standard genome sequencing and annotation.</title>
        <authorList>
            <consortium name="The Broad Institute Genomics Platform"/>
            <consortium name="The Broad Institute Genome Sequencing Center for Infectious Disease"/>
            <person name="Wu L."/>
            <person name="Ma J."/>
        </authorList>
    </citation>
    <scope>NUCLEOTIDE SEQUENCE [LARGE SCALE GENOMIC DNA]</scope>
    <source>
        <strain evidence="7">CCUG 61485</strain>
    </source>
</reference>
<dbReference type="PANTHER" id="PTHR47053">
    <property type="entry name" value="MUREIN DD-ENDOPEPTIDASE MEPH-RELATED"/>
    <property type="match status" value="1"/>
</dbReference>
<proteinExistence type="inferred from homology"/>
<dbReference type="PROSITE" id="PS51935">
    <property type="entry name" value="NLPC_P60"/>
    <property type="match status" value="1"/>
</dbReference>
<dbReference type="Pfam" id="PF00877">
    <property type="entry name" value="NLPC_P60"/>
    <property type="match status" value="1"/>
</dbReference>
<evidence type="ECO:0000256" key="1">
    <source>
        <dbReference type="ARBA" id="ARBA00007074"/>
    </source>
</evidence>
<dbReference type="InterPro" id="IPR003646">
    <property type="entry name" value="SH3-like_bac-type"/>
</dbReference>
<dbReference type="Proteomes" id="UP001597201">
    <property type="component" value="Unassembled WGS sequence"/>
</dbReference>
<keyword evidence="2" id="KW-0645">Protease</keyword>
<evidence type="ECO:0000256" key="2">
    <source>
        <dbReference type="ARBA" id="ARBA00022670"/>
    </source>
</evidence>
<keyword evidence="4" id="KW-0788">Thiol protease</keyword>
<organism evidence="6 7">
    <name type="scientific">Namhaeicola litoreus</name>
    <dbReference type="NCBI Taxonomy" id="1052145"/>
    <lineage>
        <taxon>Bacteria</taxon>
        <taxon>Pseudomonadati</taxon>
        <taxon>Bacteroidota</taxon>
        <taxon>Flavobacteriia</taxon>
        <taxon>Flavobacteriales</taxon>
        <taxon>Flavobacteriaceae</taxon>
        <taxon>Namhaeicola</taxon>
    </lineage>
</organism>
<protein>
    <submittedName>
        <fullName evidence="6">NlpC/P60 family protein</fullName>
    </submittedName>
</protein>
<evidence type="ECO:0000259" key="5">
    <source>
        <dbReference type="PROSITE" id="PS51935"/>
    </source>
</evidence>
<dbReference type="Gene3D" id="3.90.1720.10">
    <property type="entry name" value="endopeptidase domain like (from Nostoc punctiforme)"/>
    <property type="match status" value="1"/>
</dbReference>
<evidence type="ECO:0000313" key="7">
    <source>
        <dbReference type="Proteomes" id="UP001597201"/>
    </source>
</evidence>
<dbReference type="Pfam" id="PF08239">
    <property type="entry name" value="SH3_3"/>
    <property type="match status" value="1"/>
</dbReference>
<comment type="caution">
    <text evidence="6">The sequence shown here is derived from an EMBL/GenBank/DDBJ whole genome shotgun (WGS) entry which is preliminary data.</text>
</comment>
<evidence type="ECO:0000256" key="4">
    <source>
        <dbReference type="ARBA" id="ARBA00022807"/>
    </source>
</evidence>
<evidence type="ECO:0000256" key="3">
    <source>
        <dbReference type="ARBA" id="ARBA00022801"/>
    </source>
</evidence>
<dbReference type="InterPro" id="IPR038765">
    <property type="entry name" value="Papain-like_cys_pep_sf"/>
</dbReference>
<dbReference type="Gene3D" id="2.30.30.40">
    <property type="entry name" value="SH3 Domains"/>
    <property type="match status" value="2"/>
</dbReference>
<keyword evidence="3" id="KW-0378">Hydrolase</keyword>
<feature type="domain" description="NlpC/P60" evidence="5">
    <location>
        <begin position="239"/>
        <end position="375"/>
    </location>
</feature>
<sequence>MKYLYILISVLIASCSNNNSKLVIAEKTNDSIKNSFAPDKRVALYNIEVEQGKNGLLISGETNLPKAAEALKAELHRQNLSFADSIKILPDATLEGFTFAVVNNSVANIRSEAKHSAELATQALLGTPLKVLKRQGSFYLVQTPDDYLSWVDHGGIRLMDEKLFFEWNAASKIIYTKHEGYVYTDFNQNNKVSDIVMGSVLNYNSETEEGYHVVYPDGRKGFVLKAEAKLFRNWFDSVEPSGELIESYAKDFMGAPYLWGGTSSKGVDCSGFTKTVYLMNGFIIPRDASQQIMAGLDVDPGLDFKNLKKGDLMFFGSKATADKKQRVTHVGIWLGNNDGQFIHSASQVRLSSVNPESEHYDKANTDRYLGSRRYLHQNDSNIRSVKDIFNQEKVLQ</sequence>
<dbReference type="RefSeq" id="WP_377179876.1">
    <property type="nucleotide sequence ID" value="NZ_JBHTMY010000003.1"/>
</dbReference>
<name>A0ABW3Y6K1_9FLAO</name>
<keyword evidence="7" id="KW-1185">Reference proteome</keyword>
<dbReference type="EMBL" id="JBHTMY010000003">
    <property type="protein sequence ID" value="MFD1316672.1"/>
    <property type="molecule type" value="Genomic_DNA"/>
</dbReference>
<dbReference type="InterPro" id="IPR051202">
    <property type="entry name" value="Peptidase_C40"/>
</dbReference>
<comment type="similarity">
    <text evidence="1">Belongs to the peptidase C40 family.</text>
</comment>